<dbReference type="Proteomes" id="UP000000763">
    <property type="component" value="Chromosome 7"/>
</dbReference>
<accession>Q69LN7</accession>
<dbReference type="AlphaFoldDB" id="Q69LN7"/>
<keyword evidence="2" id="KW-1133">Transmembrane helix</keyword>
<dbReference type="EMBL" id="AP005830">
    <property type="protein sequence ID" value="BAD31743.1"/>
    <property type="molecule type" value="Genomic_DNA"/>
</dbReference>
<feature type="region of interest" description="Disordered" evidence="1">
    <location>
        <begin position="193"/>
        <end position="223"/>
    </location>
</feature>
<sequence>MATGRGGAGLGKNAPVPDPRFHPRPWPRRGSQVYNATRPRTRWVPVGSHSAIGSERAPVVGRGTGGVRRPTARRGAGGSRREEDQATGGARRSTRPCSAARREMLPARGVAGIRHHSSEKRTPCINAVVVHASCVGGGSVGSRIRMVRDRVFFFYIIPCVDLMGFFVDLMGFFDGHLIFLSFLISRPHGDRGWNPSPVPGPTNMRGPIPVQPTGGKPAPSPST</sequence>
<proteinExistence type="predicted"/>
<feature type="transmembrane region" description="Helical" evidence="2">
    <location>
        <begin position="152"/>
        <end position="173"/>
    </location>
</feature>
<feature type="compositionally biased region" description="Gly residues" evidence="1">
    <location>
        <begin position="1"/>
        <end position="10"/>
    </location>
</feature>
<name>Q69LN7_ORYSJ</name>
<evidence type="ECO:0000256" key="2">
    <source>
        <dbReference type="SAM" id="Phobius"/>
    </source>
</evidence>
<keyword evidence="2" id="KW-0812">Transmembrane</keyword>
<keyword evidence="2" id="KW-0472">Membrane</keyword>
<reference evidence="4" key="2">
    <citation type="journal article" date="2008" name="Nucleic Acids Res.">
        <title>The rice annotation project database (RAP-DB): 2008 update.</title>
        <authorList>
            <consortium name="The rice annotation project (RAP)"/>
        </authorList>
    </citation>
    <scope>GENOME REANNOTATION</scope>
    <source>
        <strain evidence="4">cv. Nipponbare</strain>
    </source>
</reference>
<evidence type="ECO:0000313" key="3">
    <source>
        <dbReference type="EMBL" id="BAD31743.1"/>
    </source>
</evidence>
<protein>
    <submittedName>
        <fullName evidence="3">Uncharacterized protein</fullName>
    </submittedName>
</protein>
<reference evidence="4" key="1">
    <citation type="journal article" date="2005" name="Nature">
        <title>The map-based sequence of the rice genome.</title>
        <authorList>
            <consortium name="International rice genome sequencing project (IRGSP)"/>
            <person name="Matsumoto T."/>
            <person name="Wu J."/>
            <person name="Kanamori H."/>
            <person name="Katayose Y."/>
            <person name="Fujisawa M."/>
            <person name="Namiki N."/>
            <person name="Mizuno H."/>
            <person name="Yamamoto K."/>
            <person name="Antonio B.A."/>
            <person name="Baba T."/>
            <person name="Sakata K."/>
            <person name="Nagamura Y."/>
            <person name="Aoki H."/>
            <person name="Arikawa K."/>
            <person name="Arita K."/>
            <person name="Bito T."/>
            <person name="Chiden Y."/>
            <person name="Fujitsuka N."/>
            <person name="Fukunaka R."/>
            <person name="Hamada M."/>
            <person name="Harada C."/>
            <person name="Hayashi A."/>
            <person name="Hijishita S."/>
            <person name="Honda M."/>
            <person name="Hosokawa S."/>
            <person name="Ichikawa Y."/>
            <person name="Idonuma A."/>
            <person name="Iijima M."/>
            <person name="Ikeda M."/>
            <person name="Ikeno M."/>
            <person name="Ito K."/>
            <person name="Ito S."/>
            <person name="Ito T."/>
            <person name="Ito Y."/>
            <person name="Ito Y."/>
            <person name="Iwabuchi A."/>
            <person name="Kamiya K."/>
            <person name="Karasawa W."/>
            <person name="Kurita K."/>
            <person name="Katagiri S."/>
            <person name="Kikuta A."/>
            <person name="Kobayashi H."/>
            <person name="Kobayashi N."/>
            <person name="Machita K."/>
            <person name="Maehara T."/>
            <person name="Masukawa M."/>
            <person name="Mizubayashi T."/>
            <person name="Mukai Y."/>
            <person name="Nagasaki H."/>
            <person name="Nagata Y."/>
            <person name="Naito S."/>
            <person name="Nakashima M."/>
            <person name="Nakama Y."/>
            <person name="Nakamichi Y."/>
            <person name="Nakamura M."/>
            <person name="Meguro A."/>
            <person name="Negishi M."/>
            <person name="Ohta I."/>
            <person name="Ohta T."/>
            <person name="Okamoto M."/>
            <person name="Ono N."/>
            <person name="Saji S."/>
            <person name="Sakaguchi M."/>
            <person name="Sakai K."/>
            <person name="Shibata M."/>
            <person name="Shimokawa T."/>
            <person name="Song J."/>
            <person name="Takazaki Y."/>
            <person name="Terasawa K."/>
            <person name="Tsugane M."/>
            <person name="Tsuji K."/>
            <person name="Ueda S."/>
            <person name="Waki K."/>
            <person name="Yamagata H."/>
            <person name="Yamamoto M."/>
            <person name="Yamamoto S."/>
            <person name="Yamane H."/>
            <person name="Yoshiki S."/>
            <person name="Yoshihara R."/>
            <person name="Yukawa K."/>
            <person name="Zhong H."/>
            <person name="Yano M."/>
            <person name="Yuan Q."/>
            <person name="Ouyang S."/>
            <person name="Liu J."/>
            <person name="Jones K.M."/>
            <person name="Gansberger K."/>
            <person name="Moffat K."/>
            <person name="Hill J."/>
            <person name="Bera J."/>
            <person name="Fadrosh D."/>
            <person name="Jin S."/>
            <person name="Johri S."/>
            <person name="Kim M."/>
            <person name="Overton L."/>
            <person name="Reardon M."/>
            <person name="Tsitrin T."/>
            <person name="Vuong H."/>
            <person name="Weaver B."/>
            <person name="Ciecko A."/>
            <person name="Tallon L."/>
            <person name="Jackson J."/>
            <person name="Pai G."/>
            <person name="Aken S.V."/>
            <person name="Utterback T."/>
            <person name="Reidmuller S."/>
            <person name="Feldblyum T."/>
            <person name="Hsiao J."/>
            <person name="Zismann V."/>
            <person name="Iobst S."/>
            <person name="de Vazeille A.R."/>
            <person name="Buell C.R."/>
            <person name="Ying K."/>
            <person name="Li Y."/>
            <person name="Lu T."/>
            <person name="Huang Y."/>
            <person name="Zhao Q."/>
            <person name="Feng Q."/>
            <person name="Zhang L."/>
            <person name="Zhu J."/>
            <person name="Weng Q."/>
            <person name="Mu J."/>
            <person name="Lu Y."/>
            <person name="Fan D."/>
            <person name="Liu Y."/>
            <person name="Guan J."/>
            <person name="Zhang Y."/>
            <person name="Yu S."/>
            <person name="Liu X."/>
            <person name="Zhang Y."/>
            <person name="Hong G."/>
            <person name="Han B."/>
            <person name="Choisne N."/>
            <person name="Demange N."/>
            <person name="Orjeda G."/>
            <person name="Samain S."/>
            <person name="Cattolico L."/>
            <person name="Pelletier E."/>
            <person name="Couloux A."/>
            <person name="Segurens B."/>
            <person name="Wincker P."/>
            <person name="D'Hont A."/>
            <person name="Scarpelli C."/>
            <person name="Weissenbach J."/>
            <person name="Salanoubat M."/>
            <person name="Quetier F."/>
            <person name="Yu Y."/>
            <person name="Kim H.R."/>
            <person name="Rambo T."/>
            <person name="Currie J."/>
            <person name="Collura K."/>
            <person name="Luo M."/>
            <person name="Yang T."/>
            <person name="Ammiraju J.S.S."/>
            <person name="Engler F."/>
            <person name="Soderlund C."/>
            <person name="Wing R.A."/>
            <person name="Palmer L.E."/>
            <person name="de la Bastide M."/>
            <person name="Spiegel L."/>
            <person name="Nascimento L."/>
            <person name="Zutavern T."/>
            <person name="O'Shaughnessy A."/>
            <person name="Dike S."/>
            <person name="Dedhia N."/>
            <person name="Preston R."/>
            <person name="Balija V."/>
            <person name="McCombie W.R."/>
            <person name="Chow T."/>
            <person name="Chen H."/>
            <person name="Chung M."/>
            <person name="Chen C."/>
            <person name="Shaw J."/>
            <person name="Wu H."/>
            <person name="Hsiao K."/>
            <person name="Chao Y."/>
            <person name="Chu M."/>
            <person name="Cheng C."/>
            <person name="Hour A."/>
            <person name="Lee P."/>
            <person name="Lin S."/>
            <person name="Lin Y."/>
            <person name="Liou J."/>
            <person name="Liu S."/>
            <person name="Hsing Y."/>
            <person name="Raghuvanshi S."/>
            <person name="Mohanty A."/>
            <person name="Bharti A.K."/>
            <person name="Gaur A."/>
            <person name="Gupta V."/>
            <person name="Kumar D."/>
            <person name="Ravi V."/>
            <person name="Vij S."/>
            <person name="Kapur A."/>
            <person name="Khurana P."/>
            <person name="Khurana P."/>
            <person name="Khurana J.P."/>
            <person name="Tyagi A.K."/>
            <person name="Gaikwad K."/>
            <person name="Singh A."/>
            <person name="Dalal V."/>
            <person name="Srivastava S."/>
            <person name="Dixit A."/>
            <person name="Pal A.K."/>
            <person name="Ghazi I.A."/>
            <person name="Yadav M."/>
            <person name="Pandit A."/>
            <person name="Bhargava A."/>
            <person name="Sureshbabu K."/>
            <person name="Batra K."/>
            <person name="Sharma T.R."/>
            <person name="Mohapatra T."/>
            <person name="Singh N.K."/>
            <person name="Messing J."/>
            <person name="Nelson A.B."/>
            <person name="Fuks G."/>
            <person name="Kavchok S."/>
            <person name="Keizer G."/>
            <person name="Linton E."/>
            <person name="Llaca V."/>
            <person name="Song R."/>
            <person name="Tanyolac B."/>
            <person name="Young S."/>
            <person name="Ho-Il K."/>
            <person name="Hahn J.H."/>
            <person name="Sangsakoo G."/>
            <person name="Vanavichit A."/>
            <person name="de Mattos Luiz.A.T."/>
            <person name="Zimmer P.D."/>
            <person name="Malone G."/>
            <person name="Dellagostin O."/>
            <person name="de Oliveira A.C."/>
            <person name="Bevan M."/>
            <person name="Bancroft I."/>
            <person name="Minx P."/>
            <person name="Cordum H."/>
            <person name="Wilson R."/>
            <person name="Cheng Z."/>
            <person name="Jin W."/>
            <person name="Jiang J."/>
            <person name="Leong S.A."/>
            <person name="Iwama H."/>
            <person name="Gojobori T."/>
            <person name="Itoh T."/>
            <person name="Niimura Y."/>
            <person name="Fujii Y."/>
            <person name="Habara T."/>
            <person name="Sakai H."/>
            <person name="Sato Y."/>
            <person name="Wilson G."/>
            <person name="Kumar K."/>
            <person name="McCouch S."/>
            <person name="Juretic N."/>
            <person name="Hoen D."/>
            <person name="Wright S."/>
            <person name="Bruskiewich R."/>
            <person name="Bureau T."/>
            <person name="Miyao A."/>
            <person name="Hirochika H."/>
            <person name="Nishikawa T."/>
            <person name="Kadowaki K."/>
            <person name="Sugiura M."/>
            <person name="Burr B."/>
            <person name="Sasaki T."/>
        </authorList>
    </citation>
    <scope>NUCLEOTIDE SEQUENCE [LARGE SCALE GENOMIC DNA]</scope>
    <source>
        <strain evidence="4">cv. Nipponbare</strain>
    </source>
</reference>
<evidence type="ECO:0000313" key="4">
    <source>
        <dbReference type="Proteomes" id="UP000000763"/>
    </source>
</evidence>
<organism evidence="3 4">
    <name type="scientific">Oryza sativa subsp. japonica</name>
    <name type="common">Rice</name>
    <dbReference type="NCBI Taxonomy" id="39947"/>
    <lineage>
        <taxon>Eukaryota</taxon>
        <taxon>Viridiplantae</taxon>
        <taxon>Streptophyta</taxon>
        <taxon>Embryophyta</taxon>
        <taxon>Tracheophyta</taxon>
        <taxon>Spermatophyta</taxon>
        <taxon>Magnoliopsida</taxon>
        <taxon>Liliopsida</taxon>
        <taxon>Poales</taxon>
        <taxon>Poaceae</taxon>
        <taxon>BOP clade</taxon>
        <taxon>Oryzoideae</taxon>
        <taxon>Oryzeae</taxon>
        <taxon>Oryzinae</taxon>
        <taxon>Oryza</taxon>
        <taxon>Oryza sativa</taxon>
    </lineage>
</organism>
<evidence type="ECO:0000256" key="1">
    <source>
        <dbReference type="SAM" id="MobiDB-lite"/>
    </source>
</evidence>
<gene>
    <name evidence="3" type="primary">B1120F06.118</name>
</gene>
<feature type="region of interest" description="Disordered" evidence="1">
    <location>
        <begin position="1"/>
        <end position="99"/>
    </location>
</feature>